<accession>A0A941EVZ4</accession>
<evidence type="ECO:0000256" key="1">
    <source>
        <dbReference type="ARBA" id="ARBA00004651"/>
    </source>
</evidence>
<feature type="compositionally biased region" description="Low complexity" evidence="5">
    <location>
        <begin position="58"/>
        <end position="69"/>
    </location>
</feature>
<dbReference type="InterPro" id="IPR011527">
    <property type="entry name" value="ABC1_TM_dom"/>
</dbReference>
<sequence length="335" mass="34761">MAKSADVNGSERGGERAGRGVPHPTAEPTGADLGLTDGTKLVTNEGADAPENAGGAVGAEDAAGGAADGNKGRGKGGGRKGKDRTGDGGDGWLARLFGYILRYKRIVLVASGCSIAIAGIGVVVPLVQRTIIDGVILRGSQPVLPWACALIGIALLNFVVSRTRRFLGGSIGIEVQNDLRRDVFDSLSRLDGRGQDSLETGQIVSRSSSDINMVSQLIGMGPMMAGTILMFFSSLVAMLFLSPELTLVGLAVAPALLGVNTFARRKLFPATWDAQQKTGALAGVVESAVTGVRVVKGFGQEAQEVDKLDRAATSLFGARLRSVRLTARYNPTLSA</sequence>
<keyword evidence="2 6" id="KW-0812">Transmembrane</keyword>
<dbReference type="PANTHER" id="PTHR24221:SF654">
    <property type="entry name" value="ATP-BINDING CASSETTE SUB-FAMILY B MEMBER 6"/>
    <property type="match status" value="1"/>
</dbReference>
<comment type="caution">
    <text evidence="8">The sequence shown here is derived from an EMBL/GenBank/DDBJ whole genome shotgun (WGS) entry which is preliminary data.</text>
</comment>
<evidence type="ECO:0000259" key="7">
    <source>
        <dbReference type="PROSITE" id="PS50929"/>
    </source>
</evidence>
<dbReference type="GO" id="GO:0005886">
    <property type="term" value="C:plasma membrane"/>
    <property type="evidence" value="ECO:0007669"/>
    <property type="project" value="UniProtKB-SubCell"/>
</dbReference>
<organism evidence="8 9">
    <name type="scientific">Actinospica durhamensis</name>
    <dbReference type="NCBI Taxonomy" id="1508375"/>
    <lineage>
        <taxon>Bacteria</taxon>
        <taxon>Bacillati</taxon>
        <taxon>Actinomycetota</taxon>
        <taxon>Actinomycetes</taxon>
        <taxon>Catenulisporales</taxon>
        <taxon>Actinospicaceae</taxon>
        <taxon>Actinospica</taxon>
    </lineage>
</organism>
<dbReference type="PROSITE" id="PS50929">
    <property type="entry name" value="ABC_TM1F"/>
    <property type="match status" value="1"/>
</dbReference>
<keyword evidence="8" id="KW-0547">Nucleotide-binding</keyword>
<feature type="compositionally biased region" description="Basic residues" evidence="5">
    <location>
        <begin position="72"/>
        <end position="82"/>
    </location>
</feature>
<dbReference type="Pfam" id="PF00664">
    <property type="entry name" value="ABC_membrane"/>
    <property type="match status" value="1"/>
</dbReference>
<dbReference type="GO" id="GO:0140359">
    <property type="term" value="F:ABC-type transporter activity"/>
    <property type="evidence" value="ECO:0007669"/>
    <property type="project" value="InterPro"/>
</dbReference>
<name>A0A941EVZ4_9ACTN</name>
<feature type="region of interest" description="Disordered" evidence="5">
    <location>
        <begin position="1"/>
        <end position="85"/>
    </location>
</feature>
<feature type="transmembrane region" description="Helical" evidence="6">
    <location>
        <begin position="217"/>
        <end position="239"/>
    </location>
</feature>
<feature type="domain" description="ABC transmembrane type-1" evidence="7">
    <location>
        <begin position="108"/>
        <end position="335"/>
    </location>
</feature>
<keyword evidence="3 6" id="KW-1133">Transmembrane helix</keyword>
<dbReference type="InterPro" id="IPR039421">
    <property type="entry name" value="Type_1_exporter"/>
</dbReference>
<keyword evidence="8" id="KW-0067">ATP-binding</keyword>
<feature type="transmembrane region" description="Helical" evidence="6">
    <location>
        <begin position="106"/>
        <end position="127"/>
    </location>
</feature>
<dbReference type="EMBL" id="JAGSOG010000204">
    <property type="protein sequence ID" value="MBR7837438.1"/>
    <property type="molecule type" value="Genomic_DNA"/>
</dbReference>
<dbReference type="GO" id="GO:0005524">
    <property type="term" value="F:ATP binding"/>
    <property type="evidence" value="ECO:0007669"/>
    <property type="project" value="UniProtKB-KW"/>
</dbReference>
<dbReference type="AlphaFoldDB" id="A0A941EVZ4"/>
<feature type="non-terminal residue" evidence="8">
    <location>
        <position position="335"/>
    </location>
</feature>
<keyword evidence="9" id="KW-1185">Reference proteome</keyword>
<feature type="transmembrane region" description="Helical" evidence="6">
    <location>
        <begin position="143"/>
        <end position="160"/>
    </location>
</feature>
<dbReference type="RefSeq" id="WP_212531906.1">
    <property type="nucleotide sequence ID" value="NZ_JAGSOG010000204.1"/>
</dbReference>
<proteinExistence type="predicted"/>
<keyword evidence="4 6" id="KW-0472">Membrane</keyword>
<dbReference type="CDD" id="cd18543">
    <property type="entry name" value="ABC_6TM_Rv0194_D1_like"/>
    <property type="match status" value="1"/>
</dbReference>
<dbReference type="Proteomes" id="UP000675781">
    <property type="component" value="Unassembled WGS sequence"/>
</dbReference>
<evidence type="ECO:0000256" key="3">
    <source>
        <dbReference type="ARBA" id="ARBA00022989"/>
    </source>
</evidence>
<reference evidence="8" key="1">
    <citation type="submission" date="2021-04" db="EMBL/GenBank/DDBJ databases">
        <title>Genome based classification of Actinospica acidithermotolerans sp. nov., an actinobacterium isolated from an Indonesian hot spring.</title>
        <authorList>
            <person name="Kusuma A.B."/>
            <person name="Putra K.E."/>
            <person name="Nafisah S."/>
            <person name="Loh J."/>
            <person name="Nouioui I."/>
            <person name="Goodfellow M."/>
        </authorList>
    </citation>
    <scope>NUCLEOTIDE SEQUENCE</scope>
    <source>
        <strain evidence="8">CSCA 57</strain>
    </source>
</reference>
<dbReference type="Gene3D" id="1.20.1560.10">
    <property type="entry name" value="ABC transporter type 1, transmembrane domain"/>
    <property type="match status" value="1"/>
</dbReference>
<evidence type="ECO:0000256" key="6">
    <source>
        <dbReference type="SAM" id="Phobius"/>
    </source>
</evidence>
<evidence type="ECO:0000313" key="8">
    <source>
        <dbReference type="EMBL" id="MBR7837438.1"/>
    </source>
</evidence>
<dbReference type="PANTHER" id="PTHR24221">
    <property type="entry name" value="ATP-BINDING CASSETTE SUB-FAMILY B"/>
    <property type="match status" value="1"/>
</dbReference>
<feature type="transmembrane region" description="Helical" evidence="6">
    <location>
        <begin position="245"/>
        <end position="263"/>
    </location>
</feature>
<evidence type="ECO:0000256" key="5">
    <source>
        <dbReference type="SAM" id="MobiDB-lite"/>
    </source>
</evidence>
<protein>
    <submittedName>
        <fullName evidence="8">ABC transporter ATP-binding protein</fullName>
    </submittedName>
</protein>
<dbReference type="SUPFAM" id="SSF90123">
    <property type="entry name" value="ABC transporter transmembrane region"/>
    <property type="match status" value="1"/>
</dbReference>
<evidence type="ECO:0000256" key="2">
    <source>
        <dbReference type="ARBA" id="ARBA00022692"/>
    </source>
</evidence>
<gene>
    <name evidence="8" type="ORF">KDL01_29435</name>
</gene>
<evidence type="ECO:0000256" key="4">
    <source>
        <dbReference type="ARBA" id="ARBA00023136"/>
    </source>
</evidence>
<dbReference type="InterPro" id="IPR036640">
    <property type="entry name" value="ABC1_TM_sf"/>
</dbReference>
<comment type="subcellular location">
    <subcellularLocation>
        <location evidence="1">Cell membrane</location>
        <topology evidence="1">Multi-pass membrane protein</topology>
    </subcellularLocation>
</comment>
<evidence type="ECO:0000313" key="9">
    <source>
        <dbReference type="Proteomes" id="UP000675781"/>
    </source>
</evidence>